<dbReference type="GO" id="GO:0030170">
    <property type="term" value="F:pyridoxal phosphate binding"/>
    <property type="evidence" value="ECO:0007669"/>
    <property type="project" value="InterPro"/>
</dbReference>
<feature type="domain" description="Aminotransferase class I/classII large" evidence="4">
    <location>
        <begin position="57"/>
        <end position="401"/>
    </location>
</feature>
<dbReference type="Pfam" id="PF00155">
    <property type="entry name" value="Aminotran_1_2"/>
    <property type="match status" value="1"/>
</dbReference>
<dbReference type="GO" id="GO:0009102">
    <property type="term" value="P:biotin biosynthetic process"/>
    <property type="evidence" value="ECO:0007669"/>
    <property type="project" value="TreeGrafter"/>
</dbReference>
<keyword evidence="2" id="KW-0808">Transferase</keyword>
<reference evidence="5 6" key="1">
    <citation type="submission" date="2020-08" db="EMBL/GenBank/DDBJ databases">
        <title>Genomic Encyclopedia of Type Strains, Phase III (KMG-III): the genomes of soil and plant-associated and newly described type strains.</title>
        <authorList>
            <person name="Whitman W."/>
        </authorList>
    </citation>
    <scope>NUCLEOTIDE SEQUENCE [LARGE SCALE GENOMIC DNA]</scope>
    <source>
        <strain evidence="5 6">CECT 8897</strain>
    </source>
</reference>
<dbReference type="AlphaFoldDB" id="A0A7W5FRW8"/>
<name>A0A7W5FRW8_9BURK</name>
<protein>
    <submittedName>
        <fullName evidence="5">7-keto-8-aminopelargonate synthetase-like enzyme</fullName>
    </submittedName>
</protein>
<dbReference type="GO" id="GO:0008710">
    <property type="term" value="F:8-amino-7-oxononanoate synthase activity"/>
    <property type="evidence" value="ECO:0007669"/>
    <property type="project" value="TreeGrafter"/>
</dbReference>
<dbReference type="InterPro" id="IPR015422">
    <property type="entry name" value="PyrdxlP-dep_Trfase_small"/>
</dbReference>
<proteinExistence type="predicted"/>
<dbReference type="Gene3D" id="3.40.640.10">
    <property type="entry name" value="Type I PLP-dependent aspartate aminotransferase-like (Major domain)"/>
    <property type="match status" value="1"/>
</dbReference>
<comment type="cofactor">
    <cofactor evidence="1">
        <name>pyridoxal 5'-phosphate</name>
        <dbReference type="ChEBI" id="CHEBI:597326"/>
    </cofactor>
</comment>
<sequence length="407" mass="44751">MPDDLIAPRRNQFMNNEKAVAIGSRFWEETAAHGLAGIVASLGKDGYFTTDNGHRFVNLSCCSYLDLDSHPHIIQGAIRALEKYGVLDHCISRVRVQMPALLELEDSLSSLFRAKVVTAISASAASAGILPLIASGHLANGEKPVVVFDKNAHFSMNLYKAVCADETEVLTAPHNDMNFLEDVCKKHKNVAYICDGTYSMGGHAPAEELLALQEKYGLFLYFDDSHSLSIVGEKGEGYIRSSIQEVNDRTIIVATLNKAYGAAGAAIMFGPKRSDQALTLERFGGPLAWSQPMNTAAIGGALAAAEIHNSPELKERQEKLQRNIKLFDARIDTEQKGLQFPIRVVRASHENVINVGLDLYRQGFYVSPVFFPIVARDKAGLRVMLRAGMPESEVQRLCDTILRNKLF</sequence>
<dbReference type="RefSeq" id="WP_183439109.1">
    <property type="nucleotide sequence ID" value="NZ_JACHXD010000001.1"/>
</dbReference>
<evidence type="ECO:0000313" key="5">
    <source>
        <dbReference type="EMBL" id="MBB3117110.1"/>
    </source>
</evidence>
<comment type="caution">
    <text evidence="5">The sequence shown here is derived from an EMBL/GenBank/DDBJ whole genome shotgun (WGS) entry which is preliminary data.</text>
</comment>
<keyword evidence="6" id="KW-1185">Reference proteome</keyword>
<dbReference type="EMBL" id="JACHXD010000001">
    <property type="protein sequence ID" value="MBB3117110.1"/>
    <property type="molecule type" value="Genomic_DNA"/>
</dbReference>
<evidence type="ECO:0000256" key="1">
    <source>
        <dbReference type="ARBA" id="ARBA00001933"/>
    </source>
</evidence>
<dbReference type="PANTHER" id="PTHR13693:SF100">
    <property type="entry name" value="8-AMINO-7-OXONONANOATE SYNTHASE"/>
    <property type="match status" value="1"/>
</dbReference>
<dbReference type="Gene3D" id="3.90.1150.10">
    <property type="entry name" value="Aspartate Aminotransferase, domain 1"/>
    <property type="match status" value="1"/>
</dbReference>
<dbReference type="InterPro" id="IPR050087">
    <property type="entry name" value="AON_synthase_class-II"/>
</dbReference>
<dbReference type="InterPro" id="IPR015421">
    <property type="entry name" value="PyrdxlP-dep_Trfase_major"/>
</dbReference>
<dbReference type="InterPro" id="IPR015424">
    <property type="entry name" value="PyrdxlP-dep_Trfase"/>
</dbReference>
<gene>
    <name evidence="5" type="ORF">FHS03_000129</name>
</gene>
<dbReference type="NCBIfam" id="NF005697">
    <property type="entry name" value="PRK07505.1"/>
    <property type="match status" value="1"/>
</dbReference>
<keyword evidence="3" id="KW-0663">Pyridoxal phosphate</keyword>
<evidence type="ECO:0000313" key="6">
    <source>
        <dbReference type="Proteomes" id="UP000541535"/>
    </source>
</evidence>
<evidence type="ECO:0000256" key="2">
    <source>
        <dbReference type="ARBA" id="ARBA00022679"/>
    </source>
</evidence>
<evidence type="ECO:0000259" key="4">
    <source>
        <dbReference type="Pfam" id="PF00155"/>
    </source>
</evidence>
<evidence type="ECO:0000256" key="3">
    <source>
        <dbReference type="ARBA" id="ARBA00022898"/>
    </source>
</evidence>
<dbReference type="PANTHER" id="PTHR13693">
    <property type="entry name" value="CLASS II AMINOTRANSFERASE/8-AMINO-7-OXONONANOATE SYNTHASE"/>
    <property type="match status" value="1"/>
</dbReference>
<dbReference type="InterPro" id="IPR004839">
    <property type="entry name" value="Aminotransferase_I/II_large"/>
</dbReference>
<organism evidence="5 6">
    <name type="scientific">Pseudoduganella violacea</name>
    <dbReference type="NCBI Taxonomy" id="1715466"/>
    <lineage>
        <taxon>Bacteria</taxon>
        <taxon>Pseudomonadati</taxon>
        <taxon>Pseudomonadota</taxon>
        <taxon>Betaproteobacteria</taxon>
        <taxon>Burkholderiales</taxon>
        <taxon>Oxalobacteraceae</taxon>
        <taxon>Telluria group</taxon>
        <taxon>Pseudoduganella</taxon>
    </lineage>
</organism>
<dbReference type="SUPFAM" id="SSF53383">
    <property type="entry name" value="PLP-dependent transferases"/>
    <property type="match status" value="1"/>
</dbReference>
<dbReference type="Proteomes" id="UP000541535">
    <property type="component" value="Unassembled WGS sequence"/>
</dbReference>
<accession>A0A7W5FRW8</accession>